<gene>
    <name evidence="1" type="ORF">H8R92_11425</name>
</gene>
<dbReference type="EMBL" id="JACOOQ010000021">
    <property type="protein sequence ID" value="MBC5641012.1"/>
    <property type="molecule type" value="Genomic_DNA"/>
</dbReference>
<comment type="caution">
    <text evidence="1">The sequence shown here is derived from an EMBL/GenBank/DDBJ whole genome shotgun (WGS) entry which is preliminary data.</text>
</comment>
<evidence type="ECO:0000313" key="2">
    <source>
        <dbReference type="Proteomes" id="UP000662088"/>
    </source>
</evidence>
<name>A0A8I0AA49_9CLOT</name>
<accession>A0A8I0AA49</accession>
<proteinExistence type="predicted"/>
<evidence type="ECO:0000313" key="1">
    <source>
        <dbReference type="EMBL" id="MBC5641012.1"/>
    </source>
</evidence>
<reference evidence="1" key="1">
    <citation type="submission" date="2020-08" db="EMBL/GenBank/DDBJ databases">
        <title>Genome public.</title>
        <authorList>
            <person name="Liu C."/>
            <person name="Sun Q."/>
        </authorList>
    </citation>
    <scope>NUCLEOTIDE SEQUENCE</scope>
    <source>
        <strain evidence="1">NSJ-42</strain>
    </source>
</reference>
<organism evidence="1 2">
    <name type="scientific">Clostridium lentum</name>
    <dbReference type="NCBI Taxonomy" id="2763037"/>
    <lineage>
        <taxon>Bacteria</taxon>
        <taxon>Bacillati</taxon>
        <taxon>Bacillota</taxon>
        <taxon>Clostridia</taxon>
        <taxon>Eubacteriales</taxon>
        <taxon>Clostridiaceae</taxon>
        <taxon>Clostridium</taxon>
    </lineage>
</organism>
<dbReference type="AlphaFoldDB" id="A0A8I0AA49"/>
<dbReference type="RefSeq" id="WP_186835504.1">
    <property type="nucleotide sequence ID" value="NZ_JACOOQ010000021.1"/>
</dbReference>
<keyword evidence="2" id="KW-1185">Reference proteome</keyword>
<protein>
    <submittedName>
        <fullName evidence="1">Uncharacterized protein</fullName>
    </submittedName>
</protein>
<dbReference type="Proteomes" id="UP000662088">
    <property type="component" value="Unassembled WGS sequence"/>
</dbReference>
<sequence>MYRFNDLTINDPLKIIFLCGSKFNNEHYDKRIVLKRYLEQKQNIYPLILEENYEFFVDKLKKFQEKIPYSEINLDNLFKVESLTASISDGIIIIHETDSTAAEMGIFATNPIIRKKMCILIPNEYCIDGKSISNFLRLAFFRNNNDIFRIEYFPETSIYYQSENVSRYHTKFNDNKIGDRLGKSIDTYISRYTKKNIKLKISRVLYGKINSEDNTYKIDDDNKKVEVYFNIETIKYYVYSLFTINEYRREIRKTTTINKCVNLTSQWFNEILFNTISEKADSSIDGYKIVCSINDFYKIDIKFKQVIAYSLYVLDGIGFIDLPFNKSFSISKNINNNLSQLKALISKENYEEGLF</sequence>